<dbReference type="InterPro" id="IPR031327">
    <property type="entry name" value="MCM"/>
</dbReference>
<dbReference type="InterPro" id="IPR027925">
    <property type="entry name" value="MCM_N"/>
</dbReference>
<dbReference type="GO" id="GO:0017116">
    <property type="term" value="F:single-stranded DNA helicase activity"/>
    <property type="evidence" value="ECO:0007669"/>
    <property type="project" value="TreeGrafter"/>
</dbReference>
<dbReference type="GO" id="GO:0005524">
    <property type="term" value="F:ATP binding"/>
    <property type="evidence" value="ECO:0007669"/>
    <property type="project" value="UniProtKB-UniRule"/>
</dbReference>
<dbReference type="GO" id="GO:0042555">
    <property type="term" value="C:MCM complex"/>
    <property type="evidence" value="ECO:0007669"/>
    <property type="project" value="UniProtKB-UniRule"/>
</dbReference>
<comment type="similarity">
    <text evidence="2 10">Belongs to the MCM family.</text>
</comment>
<dbReference type="STRING" id="691883.A0A058ZDV9"/>
<keyword evidence="6 11" id="KW-0347">Helicase</keyword>
<keyword evidence="8 10" id="KW-0238">DNA-binding</keyword>
<evidence type="ECO:0000313" key="14">
    <source>
        <dbReference type="Proteomes" id="UP000030693"/>
    </source>
</evidence>
<dbReference type="eggNOG" id="KOG0478">
    <property type="taxonomic scope" value="Eukaryota"/>
</dbReference>
<dbReference type="EMBL" id="KB932202">
    <property type="protein sequence ID" value="KCV72141.1"/>
    <property type="molecule type" value="Genomic_DNA"/>
</dbReference>
<dbReference type="GO" id="GO:0006271">
    <property type="term" value="P:DNA strand elongation involved in DNA replication"/>
    <property type="evidence" value="ECO:0007669"/>
    <property type="project" value="TreeGrafter"/>
</dbReference>
<dbReference type="Gene3D" id="2.40.50.140">
    <property type="entry name" value="Nucleic acid-binding proteins"/>
    <property type="match status" value="1"/>
</dbReference>
<dbReference type="InterPro" id="IPR001208">
    <property type="entry name" value="MCM_dom"/>
</dbReference>
<evidence type="ECO:0000259" key="12">
    <source>
        <dbReference type="PROSITE" id="PS50051"/>
    </source>
</evidence>
<dbReference type="SUPFAM" id="SSF50249">
    <property type="entry name" value="Nucleic acid-binding proteins"/>
    <property type="match status" value="1"/>
</dbReference>
<keyword evidence="9 11" id="KW-0539">Nucleus</keyword>
<dbReference type="GO" id="GO:0005634">
    <property type="term" value="C:nucleus"/>
    <property type="evidence" value="ECO:0007669"/>
    <property type="project" value="UniProtKB-SubCell"/>
</dbReference>
<accession>A0A058ZDV9</accession>
<dbReference type="RefSeq" id="XP_009493719.1">
    <property type="nucleotide sequence ID" value="XM_009495444.1"/>
</dbReference>
<keyword evidence="4 10" id="KW-0547">Nucleotide-binding</keyword>
<dbReference type="InterPro" id="IPR018525">
    <property type="entry name" value="MCM_CS"/>
</dbReference>
<dbReference type="InterPro" id="IPR033762">
    <property type="entry name" value="MCM_OB"/>
</dbReference>
<reference evidence="13" key="1">
    <citation type="submission" date="2013-04" db="EMBL/GenBank/DDBJ databases">
        <title>The Genome Sequence of Fonticula alba ATCC 38817.</title>
        <authorList>
            <consortium name="The Broad Institute Genomics Platform"/>
            <person name="Russ C."/>
            <person name="Cuomo C."/>
            <person name="Burger G."/>
            <person name="Gray M.W."/>
            <person name="Holland P.W.H."/>
            <person name="King N."/>
            <person name="Lang F.B.F."/>
            <person name="Roger A.J."/>
            <person name="Ruiz-Trillo I."/>
            <person name="Brown M."/>
            <person name="Walker B."/>
            <person name="Young S."/>
            <person name="Zeng Q."/>
            <person name="Gargeya S."/>
            <person name="Fitzgerald M."/>
            <person name="Haas B."/>
            <person name="Abouelleil A."/>
            <person name="Allen A.W."/>
            <person name="Alvarado L."/>
            <person name="Arachchi H.M."/>
            <person name="Berlin A.M."/>
            <person name="Chapman S.B."/>
            <person name="Gainer-Dewar J."/>
            <person name="Goldberg J."/>
            <person name="Griggs A."/>
            <person name="Gujja S."/>
            <person name="Hansen M."/>
            <person name="Howarth C."/>
            <person name="Imamovic A."/>
            <person name="Ireland A."/>
            <person name="Larimer J."/>
            <person name="McCowan C."/>
            <person name="Murphy C."/>
            <person name="Pearson M."/>
            <person name="Poon T.W."/>
            <person name="Priest M."/>
            <person name="Roberts A."/>
            <person name="Saif S."/>
            <person name="Shea T."/>
            <person name="Sisk P."/>
            <person name="Sykes S."/>
            <person name="Wortman J."/>
            <person name="Nusbaum C."/>
            <person name="Birren B."/>
        </authorList>
    </citation>
    <scope>NUCLEOTIDE SEQUENCE [LARGE SCALE GENOMIC DNA]</scope>
    <source>
        <strain evidence="13">ATCC 38817</strain>
    </source>
</reference>
<feature type="domain" description="MCM C-terminal AAA(+) ATPase" evidence="12">
    <location>
        <begin position="354"/>
        <end position="562"/>
    </location>
</feature>
<dbReference type="PANTHER" id="PTHR11630">
    <property type="entry name" value="DNA REPLICATION LICENSING FACTOR MCM FAMILY MEMBER"/>
    <property type="match status" value="1"/>
</dbReference>
<dbReference type="AlphaFoldDB" id="A0A058ZDV9"/>
<dbReference type="Pfam" id="PF17855">
    <property type="entry name" value="MCM_lid"/>
    <property type="match status" value="1"/>
</dbReference>
<comment type="subcellular location">
    <subcellularLocation>
        <location evidence="1">Nucleus</location>
    </subcellularLocation>
</comment>
<dbReference type="OMA" id="AFFKCNV"/>
<sequence>MDDSIAQSVIWGTTIHLRDAWSAFHTFLRDFTAPAPGMPDHDPTDLEGAAWPDPYYSKLLDQVVNRGLSASASTGPVSVLSLNCAHLRQFSDASRTLYRQLLTYPREVVSLMDAVALECVSQLCSARFGRAIGPDHESLPRVQVRPFNLENRCDLRALNPRDIDKLVSIRGLVIRTGSVIPDLKTAFFRCTVCHFSSRVAAESGGRITEPTRCPRCYSSQTMELVYNRCEYADKQLVRIQETPDEIPHGQTPHTVSLVAFDDNVDVPRPGDRVEVTGIYRAAPIRLSPRERVYRSVYRTYVDVLHYRLVDRQSSTFTTSSADSKGQDPQNERPPVFIPEAIKPRLVSIGARPDVLDVLTRSLAPSVHGHEDVKRGLLCQLVGGTHKTFTRVGGGRFRGDINILMCGDPGTSKSQLLRYVHQIAPRGIYTSGRGSSAVGLTAYVTRDPETGLFVLESGALVLSDGGICCIDEFDKMSESARSVLHEVMEQQTVSIAKAGIICQLNARTSLLAAANPVKSRYDPSLSIVQNIQLPPSLTSRFDLIYIILDYPDARSDRRLAEHIIGLYQPQGQPRATTSAEDIQAPDLTLDAMTLSSYIAYARQHIHPVISDDAGQDLIAGYVELRAMGGKNVFTASPRALESLIRLSEAHAKLRLGDTVTPNDVAAALKLHKAALRTYALDPATGRLDLDLAYTGRSAASREAVPRIVRGLLSYVQNCSQEGARASSGQALPAVGQAWPFALLFREFRSFYNQRELTLDTFREALLELAEQGAAIVPPGYSSITFT</sequence>
<dbReference type="Proteomes" id="UP000030693">
    <property type="component" value="Unassembled WGS sequence"/>
</dbReference>
<dbReference type="InterPro" id="IPR012340">
    <property type="entry name" value="NA-bd_OB-fold"/>
</dbReference>
<gene>
    <name evidence="13" type="ORF">H696_01545</name>
</gene>
<dbReference type="PROSITE" id="PS00847">
    <property type="entry name" value="MCM_1"/>
    <property type="match status" value="1"/>
</dbReference>
<dbReference type="Gene3D" id="3.40.50.300">
    <property type="entry name" value="P-loop containing nucleotide triphosphate hydrolases"/>
    <property type="match status" value="1"/>
</dbReference>
<evidence type="ECO:0000256" key="6">
    <source>
        <dbReference type="ARBA" id="ARBA00022806"/>
    </source>
</evidence>
<dbReference type="FunFam" id="3.40.50.300:FF:000217">
    <property type="entry name" value="DNA helicase"/>
    <property type="match status" value="1"/>
</dbReference>
<dbReference type="Gene3D" id="2.20.28.10">
    <property type="match status" value="1"/>
</dbReference>
<dbReference type="GeneID" id="20526270"/>
<dbReference type="Pfam" id="PF14551">
    <property type="entry name" value="MCM_N"/>
    <property type="match status" value="1"/>
</dbReference>
<evidence type="ECO:0000256" key="8">
    <source>
        <dbReference type="ARBA" id="ARBA00023125"/>
    </source>
</evidence>
<dbReference type="GO" id="GO:0000727">
    <property type="term" value="P:double-strand break repair via break-induced replication"/>
    <property type="evidence" value="ECO:0007669"/>
    <property type="project" value="TreeGrafter"/>
</dbReference>
<protein>
    <recommendedName>
        <fullName evidence="11">DNA replication licensing factor MCM4</fullName>
        <ecNumber evidence="11">3.6.4.12</ecNumber>
    </recommendedName>
</protein>
<dbReference type="InterPro" id="IPR027417">
    <property type="entry name" value="P-loop_NTPase"/>
</dbReference>
<organism evidence="13">
    <name type="scientific">Fonticula alba</name>
    <name type="common">Slime mold</name>
    <dbReference type="NCBI Taxonomy" id="691883"/>
    <lineage>
        <taxon>Eukaryota</taxon>
        <taxon>Rotosphaerida</taxon>
        <taxon>Fonticulaceae</taxon>
        <taxon>Fonticula</taxon>
    </lineage>
</organism>
<dbReference type="InterPro" id="IPR041562">
    <property type="entry name" value="MCM_lid"/>
</dbReference>
<dbReference type="GO" id="GO:0003697">
    <property type="term" value="F:single-stranded DNA binding"/>
    <property type="evidence" value="ECO:0007669"/>
    <property type="project" value="TreeGrafter"/>
</dbReference>
<dbReference type="PROSITE" id="PS50051">
    <property type="entry name" value="MCM_2"/>
    <property type="match status" value="1"/>
</dbReference>
<dbReference type="GO" id="GO:0016887">
    <property type="term" value="F:ATP hydrolysis activity"/>
    <property type="evidence" value="ECO:0007669"/>
    <property type="project" value="RHEA"/>
</dbReference>
<comment type="subunit">
    <text evidence="11">Component of the MCM2-7 complex.</text>
</comment>
<dbReference type="Gene3D" id="3.30.1640.10">
    <property type="entry name" value="mini-chromosome maintenance (MCM) complex, chain A, domain 1"/>
    <property type="match status" value="1"/>
</dbReference>
<keyword evidence="14" id="KW-1185">Reference proteome</keyword>
<dbReference type="Pfam" id="PF17207">
    <property type="entry name" value="MCM_OB"/>
    <property type="match status" value="1"/>
</dbReference>
<dbReference type="FunFam" id="2.20.28.10:FF:000003">
    <property type="entry name" value="DNA helicase"/>
    <property type="match status" value="1"/>
</dbReference>
<dbReference type="PRINTS" id="PR01660">
    <property type="entry name" value="MCMPROTEIN4"/>
</dbReference>
<evidence type="ECO:0000256" key="1">
    <source>
        <dbReference type="ARBA" id="ARBA00004123"/>
    </source>
</evidence>
<keyword evidence="7 10" id="KW-0067">ATP-binding</keyword>
<evidence type="ECO:0000256" key="7">
    <source>
        <dbReference type="ARBA" id="ARBA00022840"/>
    </source>
</evidence>
<evidence type="ECO:0000256" key="9">
    <source>
        <dbReference type="ARBA" id="ARBA00023242"/>
    </source>
</evidence>
<evidence type="ECO:0000256" key="2">
    <source>
        <dbReference type="ARBA" id="ARBA00008010"/>
    </source>
</evidence>
<dbReference type="SUPFAM" id="SSF52540">
    <property type="entry name" value="P-loop containing nucleoside triphosphate hydrolases"/>
    <property type="match status" value="1"/>
</dbReference>
<comment type="function">
    <text evidence="11">Acts as component of the MCM2-7 complex (MCM complex) which is the replicative helicase essential for 'once per cell cycle' DNA replication initiation and elongation in eukaryotic cells. The active ATPase sites in the MCM2-7 ring are formed through the interaction surfaces of two neighboring subunits such that a critical structure of a conserved arginine finger motif is provided in trans relative to the ATP-binding site of the Walker A box of the adjacent subunit. The six ATPase active sites, however, are likely to contribute differentially to the complex helicase activity.</text>
</comment>
<evidence type="ECO:0000256" key="4">
    <source>
        <dbReference type="ARBA" id="ARBA00022741"/>
    </source>
</evidence>
<dbReference type="EC" id="3.6.4.12" evidence="11"/>
<evidence type="ECO:0000256" key="5">
    <source>
        <dbReference type="ARBA" id="ARBA00022801"/>
    </source>
</evidence>
<evidence type="ECO:0000256" key="3">
    <source>
        <dbReference type="ARBA" id="ARBA00022705"/>
    </source>
</evidence>
<evidence type="ECO:0000256" key="10">
    <source>
        <dbReference type="RuleBase" id="RU004070"/>
    </source>
</evidence>
<keyword evidence="5 11" id="KW-0378">Hydrolase</keyword>
<name>A0A058ZDV9_FONAL</name>
<dbReference type="PRINTS" id="PR01657">
    <property type="entry name" value="MCMFAMILY"/>
</dbReference>
<dbReference type="GO" id="GO:1902975">
    <property type="term" value="P:mitotic DNA replication initiation"/>
    <property type="evidence" value="ECO:0007669"/>
    <property type="project" value="TreeGrafter"/>
</dbReference>
<proteinExistence type="inferred from homology"/>
<evidence type="ECO:0000313" key="13">
    <source>
        <dbReference type="EMBL" id="KCV72141.1"/>
    </source>
</evidence>
<dbReference type="Pfam" id="PF00493">
    <property type="entry name" value="MCM"/>
    <property type="match status" value="1"/>
</dbReference>
<evidence type="ECO:0000256" key="11">
    <source>
        <dbReference type="RuleBase" id="RU368062"/>
    </source>
</evidence>
<dbReference type="InterPro" id="IPR008047">
    <property type="entry name" value="MCM_4"/>
</dbReference>
<keyword evidence="3 11" id="KW-0235">DNA replication</keyword>
<dbReference type="SMART" id="SM00350">
    <property type="entry name" value="MCM"/>
    <property type="match status" value="1"/>
</dbReference>
<dbReference type="OrthoDB" id="10251574at2759"/>
<comment type="catalytic activity">
    <reaction evidence="11">
        <text>ATP + H2O = ADP + phosphate + H(+)</text>
        <dbReference type="Rhea" id="RHEA:13065"/>
        <dbReference type="ChEBI" id="CHEBI:15377"/>
        <dbReference type="ChEBI" id="CHEBI:15378"/>
        <dbReference type="ChEBI" id="CHEBI:30616"/>
        <dbReference type="ChEBI" id="CHEBI:43474"/>
        <dbReference type="ChEBI" id="CHEBI:456216"/>
        <dbReference type="EC" id="3.6.4.12"/>
    </reaction>
</comment>
<dbReference type="PANTHER" id="PTHR11630:SF66">
    <property type="entry name" value="DNA REPLICATION LICENSING FACTOR MCM4"/>
    <property type="match status" value="1"/>
</dbReference>